<accession>D8ULP6</accession>
<dbReference type="KEGG" id="vcn:VOLCADRAFT_127231"/>
<dbReference type="GeneID" id="9614388"/>
<feature type="non-terminal residue" evidence="3">
    <location>
        <position position="259"/>
    </location>
</feature>
<dbReference type="Proteomes" id="UP000001058">
    <property type="component" value="Unassembled WGS sequence"/>
</dbReference>
<evidence type="ECO:0000313" key="4">
    <source>
        <dbReference type="Proteomes" id="UP000001058"/>
    </source>
</evidence>
<dbReference type="Pfam" id="PF05548">
    <property type="entry name" value="Peptidase_M11"/>
    <property type="match status" value="1"/>
</dbReference>
<sequence length="259" mass="28330">MRRQQMVASAICRPAHFVLATLLALTNVARAEVGGVAQVMSALEEGYFDSPPGVPNFHLNNNNKDYLYLADIENPSGSAWRLVAEGPNLIDKYNVSTVLTGDYVRVNYKNSSTASGSRRLLSDEPLPEIDSIDVISESEGHEIYTGTQIRVKSMIYIISTCGWAPSATVEFCPNFLLQQIKGTFFNNTNNIAGYHDTCSYGKVAFDPSENFVFGPVEVQIPCKGTVTNGVLKYPYDASVACGAAEQFAWRQYSEAAARA</sequence>
<dbReference type="InParanoid" id="D8ULP6"/>
<organism evidence="4">
    <name type="scientific">Volvox carteri f. nagariensis</name>
    <dbReference type="NCBI Taxonomy" id="3068"/>
    <lineage>
        <taxon>Eukaryota</taxon>
        <taxon>Viridiplantae</taxon>
        <taxon>Chlorophyta</taxon>
        <taxon>core chlorophytes</taxon>
        <taxon>Chlorophyceae</taxon>
        <taxon>CS clade</taxon>
        <taxon>Chlamydomonadales</taxon>
        <taxon>Volvocaceae</taxon>
        <taxon>Volvox</taxon>
    </lineage>
</organism>
<feature type="signal peptide" evidence="1">
    <location>
        <begin position="1"/>
        <end position="31"/>
    </location>
</feature>
<dbReference type="InterPro" id="IPR008752">
    <property type="entry name" value="Peptidase_M11"/>
</dbReference>
<evidence type="ECO:0000313" key="3">
    <source>
        <dbReference type="EMBL" id="EFJ39353.1"/>
    </source>
</evidence>
<feature type="chain" id="PRO_5003124633" evidence="1">
    <location>
        <begin position="32"/>
        <end position="259"/>
    </location>
</feature>
<keyword evidence="1" id="KW-0732">Signal</keyword>
<keyword evidence="4" id="KW-1185">Reference proteome</keyword>
<feature type="domain" description="Peptidase M11 gametolysin" evidence="2">
    <location>
        <begin position="150"/>
        <end position="259"/>
    </location>
</feature>
<name>D8ULP6_VOLCA</name>
<proteinExistence type="predicted"/>
<gene>
    <name evidence="3" type="primary">lsg2</name>
    <name evidence="3" type="ORF">VOLCADRAFT_127231</name>
</gene>
<dbReference type="OrthoDB" id="536640at2759"/>
<evidence type="ECO:0000256" key="1">
    <source>
        <dbReference type="SAM" id="SignalP"/>
    </source>
</evidence>
<reference evidence="3 4" key="1">
    <citation type="journal article" date="2010" name="Science">
        <title>Genomic analysis of organismal complexity in the multicellular green alga Volvox carteri.</title>
        <authorList>
            <person name="Prochnik S.E."/>
            <person name="Umen J."/>
            <person name="Nedelcu A.M."/>
            <person name="Hallmann A."/>
            <person name="Miller S.M."/>
            <person name="Nishii I."/>
            <person name="Ferris P."/>
            <person name="Kuo A."/>
            <person name="Mitros T."/>
            <person name="Fritz-Laylin L.K."/>
            <person name="Hellsten U."/>
            <person name="Chapman J."/>
            <person name="Simakov O."/>
            <person name="Rensing S.A."/>
            <person name="Terry A."/>
            <person name="Pangilinan J."/>
            <person name="Kapitonov V."/>
            <person name="Jurka J."/>
            <person name="Salamov A."/>
            <person name="Shapiro H."/>
            <person name="Schmutz J."/>
            <person name="Grimwood J."/>
            <person name="Lindquist E."/>
            <person name="Lucas S."/>
            <person name="Grigoriev I.V."/>
            <person name="Schmitt R."/>
            <person name="Kirk D."/>
            <person name="Rokhsar D.S."/>
        </authorList>
    </citation>
    <scope>NUCLEOTIDE SEQUENCE [LARGE SCALE GENOMIC DNA]</scope>
    <source>
        <strain evidence="4">f. Nagariensis / Eve</strain>
    </source>
</reference>
<dbReference type="EMBL" id="GL378648">
    <property type="protein sequence ID" value="EFJ39353.1"/>
    <property type="molecule type" value="Genomic_DNA"/>
</dbReference>
<dbReference type="AlphaFoldDB" id="D8ULP6"/>
<dbReference type="STRING" id="3068.D8ULP6"/>
<dbReference type="RefSeq" id="XP_002959582.1">
    <property type="nucleotide sequence ID" value="XM_002959536.1"/>
</dbReference>
<protein>
    <submittedName>
        <fullName evidence="3">Metalloproteinase, extracellular matrix protein Lsg2</fullName>
    </submittedName>
</protein>
<evidence type="ECO:0000259" key="2">
    <source>
        <dbReference type="Pfam" id="PF05548"/>
    </source>
</evidence>